<evidence type="ECO:0000256" key="3">
    <source>
        <dbReference type="ARBA" id="ARBA00022603"/>
    </source>
</evidence>
<dbReference type="PIRSF" id="PIRSF005917">
    <property type="entry name" value="MTase_YraL"/>
    <property type="match status" value="1"/>
</dbReference>
<dbReference type="PANTHER" id="PTHR46111:SF1">
    <property type="entry name" value="RIBOSOMAL RNA SMALL SUBUNIT METHYLTRANSFERASE I"/>
    <property type="match status" value="1"/>
</dbReference>
<keyword evidence="9" id="KW-1185">Reference proteome</keyword>
<dbReference type="HAMAP" id="MF_01877">
    <property type="entry name" value="16SrRNA_methyltr_I"/>
    <property type="match status" value="1"/>
</dbReference>
<dbReference type="PANTHER" id="PTHR46111">
    <property type="entry name" value="RIBOSOMAL RNA SMALL SUBUNIT METHYLTRANSFERASE I"/>
    <property type="match status" value="1"/>
</dbReference>
<evidence type="ECO:0000256" key="2">
    <source>
        <dbReference type="ARBA" id="ARBA00022552"/>
    </source>
</evidence>
<dbReference type="InterPro" id="IPR018063">
    <property type="entry name" value="SAM_MeTrfase_RsmI_CS"/>
</dbReference>
<proteinExistence type="inferred from homology"/>
<dbReference type="AlphaFoldDB" id="A0A2M9Y3P2"/>
<evidence type="ECO:0000256" key="1">
    <source>
        <dbReference type="ARBA" id="ARBA00022490"/>
    </source>
</evidence>
<name>A0A2M9Y3P2_9LEPT</name>
<evidence type="ECO:0000256" key="6">
    <source>
        <dbReference type="HAMAP-Rule" id="MF_01877"/>
    </source>
</evidence>
<dbReference type="InterPro" id="IPR008189">
    <property type="entry name" value="rRNA_ssu_MeTfrase_I"/>
</dbReference>
<dbReference type="Pfam" id="PF00590">
    <property type="entry name" value="TP_methylase"/>
    <property type="match status" value="1"/>
</dbReference>
<dbReference type="GO" id="GO:0070677">
    <property type="term" value="F:rRNA (cytosine-2'-O-)-methyltransferase activity"/>
    <property type="evidence" value="ECO:0007669"/>
    <property type="project" value="UniProtKB-UniRule"/>
</dbReference>
<dbReference type="NCBIfam" id="TIGR00096">
    <property type="entry name" value="16S rRNA (cytidine(1402)-2'-O)-methyltransferase"/>
    <property type="match status" value="1"/>
</dbReference>
<sequence length="240" mass="26435">MARKQEPGSLYVVATPIGNLGDITLRALEIFKTVDLVLCESAKETRSLFSKLEISTPVLALYKDSSESPYANVLEQLMSGKSMALVSDAGTPGVSDPGSQMVRTAREKGISIVPVPGASALTALLSVSGFQVNPTYFLGFLSEKPSKKRRELERASEIDGLVVFYESVHKLPRLYPMLEELYPDTEVLVGRELTKTFEEVLYYANPRELAKNPPNAKGEFVFLLNHRKKTLKGNSDSSDM</sequence>
<comment type="subcellular location">
    <subcellularLocation>
        <location evidence="6">Cytoplasm</location>
    </subcellularLocation>
</comment>
<dbReference type="InterPro" id="IPR014777">
    <property type="entry name" value="4pyrrole_Mease_sub1"/>
</dbReference>
<accession>A0A2M9Y3P2</accession>
<evidence type="ECO:0000313" key="9">
    <source>
        <dbReference type="Proteomes" id="UP000297891"/>
    </source>
</evidence>
<gene>
    <name evidence="6 8" type="primary">rsmI</name>
    <name evidence="8" type="ORF">EHQ30_14000</name>
</gene>
<comment type="similarity">
    <text evidence="6">Belongs to the methyltransferase superfamily. RsmI family.</text>
</comment>
<dbReference type="GO" id="GO:0005737">
    <property type="term" value="C:cytoplasm"/>
    <property type="evidence" value="ECO:0007669"/>
    <property type="project" value="UniProtKB-SubCell"/>
</dbReference>
<dbReference type="RefSeq" id="WP_100790387.1">
    <property type="nucleotide sequence ID" value="NZ_NPDQ01000003.1"/>
</dbReference>
<reference evidence="8" key="1">
    <citation type="journal article" date="2019" name="PLoS Negl. Trop. Dis.">
        <title>Revisiting the worldwide diversity of Leptospira species in the environment.</title>
        <authorList>
            <person name="Vincent A.T."/>
            <person name="Schiettekatte O."/>
            <person name="Bourhy P."/>
            <person name="Veyrier F.J."/>
            <person name="Picardeau M."/>
        </authorList>
    </citation>
    <scope>NUCLEOTIDE SEQUENCE [LARGE SCALE GENOMIC DNA]</scope>
    <source>
        <strain evidence="8">201800277</strain>
    </source>
</reference>
<protein>
    <recommendedName>
        <fullName evidence="6">Ribosomal RNA small subunit methyltransferase I</fullName>
        <ecNumber evidence="6">2.1.1.198</ecNumber>
    </recommendedName>
    <alternativeName>
        <fullName evidence="6">16S rRNA 2'-O-ribose C1402 methyltransferase</fullName>
    </alternativeName>
    <alternativeName>
        <fullName evidence="6">rRNA (cytidine-2'-O-)-methyltransferase RsmI</fullName>
    </alternativeName>
</protein>
<evidence type="ECO:0000313" key="8">
    <source>
        <dbReference type="EMBL" id="TGK91338.1"/>
    </source>
</evidence>
<dbReference type="InterPro" id="IPR014776">
    <property type="entry name" value="4pyrrole_Mease_sub2"/>
</dbReference>
<dbReference type="InterPro" id="IPR000878">
    <property type="entry name" value="4pyrrol_Mease"/>
</dbReference>
<keyword evidence="4 6" id="KW-0808">Transferase</keyword>
<dbReference type="Gene3D" id="3.40.1010.10">
    <property type="entry name" value="Cobalt-precorrin-4 Transmethylase, Domain 1"/>
    <property type="match status" value="1"/>
</dbReference>
<dbReference type="PROSITE" id="PS01296">
    <property type="entry name" value="RSMI"/>
    <property type="match status" value="1"/>
</dbReference>
<organism evidence="8 9">
    <name type="scientific">Leptospira brenneri</name>
    <dbReference type="NCBI Taxonomy" id="2023182"/>
    <lineage>
        <taxon>Bacteria</taxon>
        <taxon>Pseudomonadati</taxon>
        <taxon>Spirochaetota</taxon>
        <taxon>Spirochaetia</taxon>
        <taxon>Leptospirales</taxon>
        <taxon>Leptospiraceae</taxon>
        <taxon>Leptospira</taxon>
    </lineage>
</organism>
<dbReference type="Gene3D" id="3.30.950.10">
    <property type="entry name" value="Methyltransferase, Cobalt-precorrin-4 Transmethylase, Domain 2"/>
    <property type="match status" value="1"/>
</dbReference>
<keyword evidence="5 6" id="KW-0949">S-adenosyl-L-methionine</keyword>
<keyword evidence="2 6" id="KW-0698">rRNA processing</keyword>
<keyword evidence="3 6" id="KW-0489">Methyltransferase</keyword>
<comment type="function">
    <text evidence="6">Catalyzes the 2'-O-methylation of the ribose of cytidine 1402 (C1402) in 16S rRNA.</text>
</comment>
<evidence type="ECO:0000256" key="5">
    <source>
        <dbReference type="ARBA" id="ARBA00022691"/>
    </source>
</evidence>
<comment type="catalytic activity">
    <reaction evidence="6">
        <text>cytidine(1402) in 16S rRNA + S-adenosyl-L-methionine = 2'-O-methylcytidine(1402) in 16S rRNA + S-adenosyl-L-homocysteine + H(+)</text>
        <dbReference type="Rhea" id="RHEA:42924"/>
        <dbReference type="Rhea" id="RHEA-COMP:10285"/>
        <dbReference type="Rhea" id="RHEA-COMP:10286"/>
        <dbReference type="ChEBI" id="CHEBI:15378"/>
        <dbReference type="ChEBI" id="CHEBI:57856"/>
        <dbReference type="ChEBI" id="CHEBI:59789"/>
        <dbReference type="ChEBI" id="CHEBI:74495"/>
        <dbReference type="ChEBI" id="CHEBI:82748"/>
        <dbReference type="EC" id="2.1.1.198"/>
    </reaction>
</comment>
<comment type="caution">
    <text evidence="8">The sequence shown here is derived from an EMBL/GenBank/DDBJ whole genome shotgun (WGS) entry which is preliminary data.</text>
</comment>
<dbReference type="EC" id="2.1.1.198" evidence="6"/>
<dbReference type="InterPro" id="IPR035996">
    <property type="entry name" value="4pyrrol_Methylase_sf"/>
</dbReference>
<evidence type="ECO:0000259" key="7">
    <source>
        <dbReference type="Pfam" id="PF00590"/>
    </source>
</evidence>
<dbReference type="SUPFAM" id="SSF53790">
    <property type="entry name" value="Tetrapyrrole methylase"/>
    <property type="match status" value="1"/>
</dbReference>
<evidence type="ECO:0000256" key="4">
    <source>
        <dbReference type="ARBA" id="ARBA00022679"/>
    </source>
</evidence>
<dbReference type="EMBL" id="RQFP01000014">
    <property type="protein sequence ID" value="TGK91338.1"/>
    <property type="molecule type" value="Genomic_DNA"/>
</dbReference>
<keyword evidence="1 6" id="KW-0963">Cytoplasm</keyword>
<dbReference type="OrthoDB" id="9809084at2"/>
<feature type="domain" description="Tetrapyrrole methylase" evidence="7">
    <location>
        <begin position="10"/>
        <end position="201"/>
    </location>
</feature>
<dbReference type="Proteomes" id="UP000297891">
    <property type="component" value="Unassembled WGS sequence"/>
</dbReference>
<dbReference type="CDD" id="cd11648">
    <property type="entry name" value="RsmI"/>
    <property type="match status" value="1"/>
</dbReference>